<name>A0A3B0YMW0_9ZZZZ</name>
<dbReference type="NCBIfam" id="TIGR03824">
    <property type="entry name" value="FlgM_jcvi"/>
    <property type="match status" value="1"/>
</dbReference>
<dbReference type="AlphaFoldDB" id="A0A3B0YMW0"/>
<evidence type="ECO:0000256" key="2">
    <source>
        <dbReference type="ARBA" id="ARBA00017823"/>
    </source>
</evidence>
<protein>
    <recommendedName>
        <fullName evidence="2">Negative regulator of flagellin synthesis</fullName>
    </recommendedName>
</protein>
<dbReference type="GO" id="GO:0045892">
    <property type="term" value="P:negative regulation of DNA-templated transcription"/>
    <property type="evidence" value="ECO:0007669"/>
    <property type="project" value="InterPro"/>
</dbReference>
<dbReference type="InterPro" id="IPR035890">
    <property type="entry name" value="Anti-sigma-28_factor_FlgM_sf"/>
</dbReference>
<feature type="domain" description="Anti-sigma-28 factor FlgM C-terminal" evidence="8">
    <location>
        <begin position="46"/>
        <end position="99"/>
    </location>
</feature>
<evidence type="ECO:0000256" key="6">
    <source>
        <dbReference type="ARBA" id="ARBA00023163"/>
    </source>
</evidence>
<dbReference type="EMBL" id="UOFM01000458">
    <property type="protein sequence ID" value="VAW82255.1"/>
    <property type="molecule type" value="Genomic_DNA"/>
</dbReference>
<gene>
    <name evidence="9" type="ORF">MNBD_GAMMA14-448</name>
</gene>
<feature type="compositionally biased region" description="Polar residues" evidence="7">
    <location>
        <begin position="37"/>
        <end position="47"/>
    </location>
</feature>
<proteinExistence type="inferred from homology"/>
<sequence length="109" mass="11357">MEIDSNRVATLVTSGSGQGKPVENPNSGNSGSTSGTADTVNPATSDSVNLTGQAQQLQALEGRIASEPVVDTQRVQAVRTAVESGTFTIDPERIADKMISLEQALTDIR</sequence>
<evidence type="ECO:0000256" key="5">
    <source>
        <dbReference type="ARBA" id="ARBA00023015"/>
    </source>
</evidence>
<dbReference type="SUPFAM" id="SSF101498">
    <property type="entry name" value="Anti-sigma factor FlgM"/>
    <property type="match status" value="1"/>
</dbReference>
<evidence type="ECO:0000256" key="3">
    <source>
        <dbReference type="ARBA" id="ARBA00022491"/>
    </source>
</evidence>
<keyword evidence="3" id="KW-0678">Repressor</keyword>
<comment type="similarity">
    <text evidence="1">Belongs to the FlgM family.</text>
</comment>
<evidence type="ECO:0000256" key="7">
    <source>
        <dbReference type="SAM" id="MobiDB-lite"/>
    </source>
</evidence>
<evidence type="ECO:0000256" key="4">
    <source>
        <dbReference type="ARBA" id="ARBA00022795"/>
    </source>
</evidence>
<accession>A0A3B0YMW0</accession>
<keyword evidence="5" id="KW-0805">Transcription regulation</keyword>
<dbReference type="InterPro" id="IPR031316">
    <property type="entry name" value="FlgM_C"/>
</dbReference>
<reference evidence="9" key="1">
    <citation type="submission" date="2018-06" db="EMBL/GenBank/DDBJ databases">
        <authorList>
            <person name="Zhirakovskaya E."/>
        </authorList>
    </citation>
    <scope>NUCLEOTIDE SEQUENCE</scope>
</reference>
<evidence type="ECO:0000256" key="1">
    <source>
        <dbReference type="ARBA" id="ARBA00005322"/>
    </source>
</evidence>
<keyword evidence="4" id="KW-1005">Bacterial flagellum biogenesis</keyword>
<keyword evidence="6" id="KW-0804">Transcription</keyword>
<organism evidence="9">
    <name type="scientific">hydrothermal vent metagenome</name>
    <dbReference type="NCBI Taxonomy" id="652676"/>
    <lineage>
        <taxon>unclassified sequences</taxon>
        <taxon>metagenomes</taxon>
        <taxon>ecological metagenomes</taxon>
    </lineage>
</organism>
<evidence type="ECO:0000313" key="9">
    <source>
        <dbReference type="EMBL" id="VAW82255.1"/>
    </source>
</evidence>
<dbReference type="GO" id="GO:0044781">
    <property type="term" value="P:bacterial-type flagellum organization"/>
    <property type="evidence" value="ECO:0007669"/>
    <property type="project" value="UniProtKB-KW"/>
</dbReference>
<feature type="region of interest" description="Disordered" evidence="7">
    <location>
        <begin position="1"/>
        <end position="47"/>
    </location>
</feature>
<dbReference type="InterPro" id="IPR007412">
    <property type="entry name" value="FlgM"/>
</dbReference>
<feature type="compositionally biased region" description="Low complexity" evidence="7">
    <location>
        <begin position="26"/>
        <end position="36"/>
    </location>
</feature>
<dbReference type="Pfam" id="PF04316">
    <property type="entry name" value="FlgM"/>
    <property type="match status" value="1"/>
</dbReference>
<evidence type="ECO:0000259" key="8">
    <source>
        <dbReference type="Pfam" id="PF04316"/>
    </source>
</evidence>